<dbReference type="EMBL" id="BLLF01007552">
    <property type="protein sequence ID" value="GFH33003.1"/>
    <property type="molecule type" value="Genomic_DNA"/>
</dbReference>
<dbReference type="Proteomes" id="UP000485058">
    <property type="component" value="Unassembled WGS sequence"/>
</dbReference>
<proteinExistence type="predicted"/>
<evidence type="ECO:0000313" key="2">
    <source>
        <dbReference type="Proteomes" id="UP000485058"/>
    </source>
</evidence>
<protein>
    <submittedName>
        <fullName evidence="1">Uncharacterized protein</fullName>
    </submittedName>
</protein>
<name>A0A6A0AL34_HAELA</name>
<keyword evidence="2" id="KW-1185">Reference proteome</keyword>
<evidence type="ECO:0000313" key="1">
    <source>
        <dbReference type="EMBL" id="GFH33003.1"/>
    </source>
</evidence>
<gene>
    <name evidence="1" type="ORF">HaLaN_32312</name>
</gene>
<sequence>MAHEAQSYSWPGDWDMSAALDIRSRRGMEKLPRIRCDLRHSYKLVPASVPALYRPCPIGLKF</sequence>
<organism evidence="1 2">
    <name type="scientific">Haematococcus lacustris</name>
    <name type="common">Green alga</name>
    <name type="synonym">Haematococcus pluvialis</name>
    <dbReference type="NCBI Taxonomy" id="44745"/>
    <lineage>
        <taxon>Eukaryota</taxon>
        <taxon>Viridiplantae</taxon>
        <taxon>Chlorophyta</taxon>
        <taxon>core chlorophytes</taxon>
        <taxon>Chlorophyceae</taxon>
        <taxon>CS clade</taxon>
        <taxon>Chlamydomonadales</taxon>
        <taxon>Haematococcaceae</taxon>
        <taxon>Haematococcus</taxon>
    </lineage>
</organism>
<comment type="caution">
    <text evidence="1">The sequence shown here is derived from an EMBL/GenBank/DDBJ whole genome shotgun (WGS) entry which is preliminary data.</text>
</comment>
<accession>A0A6A0AL34</accession>
<reference evidence="1 2" key="1">
    <citation type="submission" date="2020-02" db="EMBL/GenBank/DDBJ databases">
        <title>Draft genome sequence of Haematococcus lacustris strain NIES-144.</title>
        <authorList>
            <person name="Morimoto D."/>
            <person name="Nakagawa S."/>
            <person name="Yoshida T."/>
            <person name="Sawayama S."/>
        </authorList>
    </citation>
    <scope>NUCLEOTIDE SEQUENCE [LARGE SCALE GENOMIC DNA]</scope>
    <source>
        <strain evidence="1 2">NIES-144</strain>
    </source>
</reference>
<dbReference type="AlphaFoldDB" id="A0A6A0AL34"/>